<gene>
    <name evidence="7" type="ORF">EIN_409920</name>
</gene>
<dbReference type="OrthoDB" id="1911237at2759"/>
<keyword evidence="7" id="KW-0436">Ligase</keyword>
<evidence type="ECO:0000256" key="1">
    <source>
        <dbReference type="ARBA" id="ARBA00004604"/>
    </source>
</evidence>
<dbReference type="Pfam" id="PF01137">
    <property type="entry name" value="RTC"/>
    <property type="match status" value="1"/>
</dbReference>
<dbReference type="FunFam" id="3.30.360.20:FF:000004">
    <property type="entry name" value="18S rRNA biogenesis protein"/>
    <property type="match status" value="1"/>
</dbReference>
<dbReference type="InterPro" id="IPR023797">
    <property type="entry name" value="RNA3'_phos_cyclase_dom"/>
</dbReference>
<dbReference type="VEuPathDB" id="AmoebaDB:EIN_409920"/>
<dbReference type="Proteomes" id="UP000014680">
    <property type="component" value="Unassembled WGS sequence"/>
</dbReference>
<evidence type="ECO:0000313" key="8">
    <source>
        <dbReference type="Proteomes" id="UP000014680"/>
    </source>
</evidence>
<comment type="similarity">
    <text evidence="2">Belongs to the RNA 3'-terminal cyclase family. Type 2 subfamily.</text>
</comment>
<dbReference type="InterPro" id="IPR016443">
    <property type="entry name" value="RNA3'_term_phos_cyc_type_2"/>
</dbReference>
<protein>
    <submittedName>
        <fullName evidence="7">RNA 3' terminal phosphate cyclase, putative</fullName>
        <ecNumber evidence="7">6.5.1.4</ecNumber>
    </submittedName>
</protein>
<dbReference type="SUPFAM" id="SSF55205">
    <property type="entry name" value="EPT/RTPC-like"/>
    <property type="match status" value="1"/>
</dbReference>
<dbReference type="InterPro" id="IPR013792">
    <property type="entry name" value="RNA3'P_cycl/enolpyr_Trfase_a/b"/>
</dbReference>
<dbReference type="AlphaFoldDB" id="A0A0A1U2C7"/>
<comment type="subcellular location">
    <subcellularLocation>
        <location evidence="1">Nucleus</location>
        <location evidence="1">Nucleolus</location>
    </subcellularLocation>
</comment>
<proteinExistence type="inferred from homology"/>
<keyword evidence="3" id="KW-0690">Ribosome biogenesis</keyword>
<dbReference type="PANTHER" id="PTHR11096:SF1">
    <property type="entry name" value="RNA 3'-TERMINAL PHOSPHATE CYCLASE-LIKE PROTEIN"/>
    <property type="match status" value="1"/>
</dbReference>
<dbReference type="GO" id="GO:0004521">
    <property type="term" value="F:RNA endonuclease activity"/>
    <property type="evidence" value="ECO:0007669"/>
    <property type="project" value="TreeGrafter"/>
</dbReference>
<dbReference type="RefSeq" id="XP_004185019.1">
    <property type="nucleotide sequence ID" value="XM_004184971.1"/>
</dbReference>
<organism evidence="7 8">
    <name type="scientific">Entamoeba invadens IP1</name>
    <dbReference type="NCBI Taxonomy" id="370355"/>
    <lineage>
        <taxon>Eukaryota</taxon>
        <taxon>Amoebozoa</taxon>
        <taxon>Evosea</taxon>
        <taxon>Archamoebae</taxon>
        <taxon>Mastigamoebida</taxon>
        <taxon>Entamoebidae</taxon>
        <taxon>Entamoeba</taxon>
    </lineage>
</organism>
<sequence>MAIEIEGSKSFRHRIVLSTLLGQTIRVTRIRENDMSPGLRDYETDFLKLISEVTDGAEIDISKTGTMFLYRPGSVNGRSVTHACHHSRSLGYYIVPLLLILPFSKTSTEVHLTGVTNANDDLSVDIIRSTTIPLLTKFGIPEDSMNVKIIKRGPLPVGEGEVVVTTVPVKEFHPIDLTELGLIRSVRGVAYSTKISPQMVNRMGEAAKLVLSDYLQDVYITTDHWKGKDAGKCPGYGVTLTASSINGSLISTELFGEAGDVPEDIGQKVACMLLKEVAEGGCVDVMHQSWALIMMVICSENVSKLRLGDLTQQTVECLRSIKELAGVMFQAKWDETNKTTILSCYGIGFVNMERKLH</sequence>
<evidence type="ECO:0000259" key="5">
    <source>
        <dbReference type="Pfam" id="PF01137"/>
    </source>
</evidence>
<dbReference type="InterPro" id="IPR000228">
    <property type="entry name" value="RNA3'_term_phos_cyc"/>
</dbReference>
<dbReference type="EMBL" id="KB207048">
    <property type="protein sequence ID" value="ELP85673.1"/>
    <property type="molecule type" value="Genomic_DNA"/>
</dbReference>
<dbReference type="Pfam" id="PF05189">
    <property type="entry name" value="RTC_insert"/>
    <property type="match status" value="1"/>
</dbReference>
<dbReference type="OMA" id="HHQMLVL"/>
<keyword evidence="8" id="KW-1185">Reference proteome</keyword>
<accession>A0A0A1U2C7</accession>
<dbReference type="PIRSF" id="PIRSF005378">
    <property type="entry name" value="RNA3'_term_phos_cycl_euk"/>
    <property type="match status" value="1"/>
</dbReference>
<feature type="domain" description="RNA 3'-terminal phosphate cyclase insert" evidence="6">
    <location>
        <begin position="179"/>
        <end position="277"/>
    </location>
</feature>
<dbReference type="InterPro" id="IPR013791">
    <property type="entry name" value="RNA3'-term_phos_cycl_insert"/>
</dbReference>
<dbReference type="NCBIfam" id="TIGR03400">
    <property type="entry name" value="18S_RNA_Rcl1p"/>
    <property type="match status" value="1"/>
</dbReference>
<name>A0A0A1U2C7_ENTIV</name>
<feature type="domain" description="RNA 3'-terminal phosphate cyclase" evidence="5">
    <location>
        <begin position="5"/>
        <end position="330"/>
    </location>
</feature>
<dbReference type="Gene3D" id="3.65.10.20">
    <property type="entry name" value="RNA 3'-terminal phosphate cyclase domain"/>
    <property type="match status" value="1"/>
</dbReference>
<dbReference type="InterPro" id="IPR036553">
    <property type="entry name" value="RPTC_insert"/>
</dbReference>
<evidence type="ECO:0000313" key="7">
    <source>
        <dbReference type="EMBL" id="ELP85673.1"/>
    </source>
</evidence>
<dbReference type="GO" id="GO:0000479">
    <property type="term" value="P:endonucleolytic cleavage of tricistronic rRNA transcript (SSU-rRNA, 5.8S rRNA, LSU-rRNA)"/>
    <property type="evidence" value="ECO:0007669"/>
    <property type="project" value="TreeGrafter"/>
</dbReference>
<dbReference type="GeneID" id="14884530"/>
<dbReference type="EC" id="6.5.1.4" evidence="7"/>
<dbReference type="GO" id="GO:0005730">
    <property type="term" value="C:nucleolus"/>
    <property type="evidence" value="ECO:0007669"/>
    <property type="project" value="UniProtKB-SubCell"/>
</dbReference>
<keyword evidence="4" id="KW-0539">Nucleus</keyword>
<dbReference type="InterPro" id="IPR037136">
    <property type="entry name" value="RNA3'_phos_cyclase_dom_sf"/>
</dbReference>
<dbReference type="Gene3D" id="3.30.360.20">
    <property type="entry name" value="RNA 3'-terminal phosphate cyclase, insert domain"/>
    <property type="match status" value="1"/>
</dbReference>
<evidence type="ECO:0000256" key="3">
    <source>
        <dbReference type="ARBA" id="ARBA00022517"/>
    </source>
</evidence>
<dbReference type="PANTHER" id="PTHR11096">
    <property type="entry name" value="RNA 3' TERMINAL PHOSPHATE CYCLASE"/>
    <property type="match status" value="1"/>
</dbReference>
<reference evidence="7 8" key="1">
    <citation type="submission" date="2012-10" db="EMBL/GenBank/DDBJ databases">
        <authorList>
            <person name="Zafar N."/>
            <person name="Inman J."/>
            <person name="Hall N."/>
            <person name="Lorenzi H."/>
            <person name="Caler E."/>
        </authorList>
    </citation>
    <scope>NUCLEOTIDE SEQUENCE [LARGE SCALE GENOMIC DNA]</scope>
    <source>
        <strain evidence="7 8">IP1</strain>
    </source>
</reference>
<dbReference type="KEGG" id="eiv:EIN_409920"/>
<evidence type="ECO:0000256" key="2">
    <source>
        <dbReference type="ARBA" id="ARBA00007089"/>
    </source>
</evidence>
<evidence type="ECO:0000259" key="6">
    <source>
        <dbReference type="Pfam" id="PF05189"/>
    </source>
</evidence>
<evidence type="ECO:0000256" key="4">
    <source>
        <dbReference type="ARBA" id="ARBA00023242"/>
    </source>
</evidence>
<dbReference type="GO" id="GO:0003963">
    <property type="term" value="F:RNA-3'-phosphate cyclase activity"/>
    <property type="evidence" value="ECO:0007669"/>
    <property type="project" value="UniProtKB-EC"/>
</dbReference>